<keyword evidence="4 8" id="KW-0479">Metal-binding</keyword>
<evidence type="ECO:0000256" key="8">
    <source>
        <dbReference type="PIRSR" id="PIRSR602403-1"/>
    </source>
</evidence>
<sequence>MTAWLLIHLASNPEWMDRVRTEVDSSLVRHSTGQETPQLVLSRLDLEIWEYEFPSIDLCLRESIRLHFLGSVYRRNCGDKGIPIGETGEVIPRGAFAFLLVDDVHFNPAIYPDPNKWDPGRYLADRAEDKKVPLGFVGWGAGRNPCLGMRYAKLSVTIMVALFISLFDFTLCDEQGNPMAHPPQPDRKEQNDARPKTPARLKCTVRKSV</sequence>
<keyword evidence="3 8" id="KW-0349">Heme</keyword>
<evidence type="ECO:0000256" key="1">
    <source>
        <dbReference type="ARBA" id="ARBA00001971"/>
    </source>
</evidence>
<comment type="cofactor">
    <cofactor evidence="1 8">
        <name>heme</name>
        <dbReference type="ChEBI" id="CHEBI:30413"/>
    </cofactor>
</comment>
<feature type="compositionally biased region" description="Basic and acidic residues" evidence="9">
    <location>
        <begin position="184"/>
        <end position="195"/>
    </location>
</feature>
<keyword evidence="11" id="KW-1185">Reference proteome</keyword>
<evidence type="ECO:0000256" key="4">
    <source>
        <dbReference type="ARBA" id="ARBA00022723"/>
    </source>
</evidence>
<keyword evidence="7" id="KW-0503">Monooxygenase</keyword>
<dbReference type="VEuPathDB" id="FungiDB:EYZ11_010153"/>
<reference evidence="10 11" key="1">
    <citation type="submission" date="2019-03" db="EMBL/GenBank/DDBJ databases">
        <title>The genome sequence of a newly discovered highly antifungal drug resistant Aspergillus species, Aspergillus tanneri NIH 1004.</title>
        <authorList>
            <person name="Mounaud S."/>
            <person name="Singh I."/>
            <person name="Joardar V."/>
            <person name="Pakala S."/>
            <person name="Pakala S."/>
            <person name="Venepally P."/>
            <person name="Hoover J."/>
            <person name="Nierman W."/>
            <person name="Chung J."/>
            <person name="Losada L."/>
        </authorList>
    </citation>
    <scope>NUCLEOTIDE SEQUENCE [LARGE SCALE GENOMIC DNA]</scope>
    <source>
        <strain evidence="10 11">NIH1004</strain>
    </source>
</reference>
<dbReference type="Proteomes" id="UP000308092">
    <property type="component" value="Unassembled WGS sequence"/>
</dbReference>
<dbReference type="EMBL" id="SOSA01000526">
    <property type="protein sequence ID" value="THC90390.1"/>
    <property type="molecule type" value="Genomic_DNA"/>
</dbReference>
<dbReference type="GO" id="GO:0016705">
    <property type="term" value="F:oxidoreductase activity, acting on paired donors, with incorporation or reduction of molecular oxygen"/>
    <property type="evidence" value="ECO:0007669"/>
    <property type="project" value="InterPro"/>
</dbReference>
<dbReference type="AlphaFoldDB" id="A0A4S3J639"/>
<evidence type="ECO:0000256" key="3">
    <source>
        <dbReference type="ARBA" id="ARBA00022617"/>
    </source>
</evidence>
<dbReference type="SUPFAM" id="SSF48264">
    <property type="entry name" value="Cytochrome P450"/>
    <property type="match status" value="1"/>
</dbReference>
<evidence type="ECO:0000256" key="2">
    <source>
        <dbReference type="ARBA" id="ARBA00010617"/>
    </source>
</evidence>
<feature type="region of interest" description="Disordered" evidence="9">
    <location>
        <begin position="177"/>
        <end position="209"/>
    </location>
</feature>
<comment type="similarity">
    <text evidence="2">Belongs to the cytochrome P450 family.</text>
</comment>
<evidence type="ECO:0000313" key="10">
    <source>
        <dbReference type="EMBL" id="THC90390.1"/>
    </source>
</evidence>
<name>A0A4S3J639_9EURO</name>
<dbReference type="PANTHER" id="PTHR24304:SF2">
    <property type="entry name" value="24-HYDROXYCHOLESTEROL 7-ALPHA-HYDROXYLASE"/>
    <property type="match status" value="1"/>
</dbReference>
<keyword evidence="5" id="KW-0560">Oxidoreductase</keyword>
<feature type="binding site" description="axial binding residue" evidence="8">
    <location>
        <position position="146"/>
    </location>
    <ligand>
        <name>heme</name>
        <dbReference type="ChEBI" id="CHEBI:30413"/>
    </ligand>
    <ligandPart>
        <name>Fe</name>
        <dbReference type="ChEBI" id="CHEBI:18248"/>
    </ligandPart>
</feature>
<dbReference type="GO" id="GO:0020037">
    <property type="term" value="F:heme binding"/>
    <property type="evidence" value="ECO:0007669"/>
    <property type="project" value="InterPro"/>
</dbReference>
<dbReference type="GO" id="GO:0008395">
    <property type="term" value="F:steroid hydroxylase activity"/>
    <property type="evidence" value="ECO:0007669"/>
    <property type="project" value="TreeGrafter"/>
</dbReference>
<dbReference type="InterPro" id="IPR001128">
    <property type="entry name" value="Cyt_P450"/>
</dbReference>
<keyword evidence="6 8" id="KW-0408">Iron</keyword>
<dbReference type="PRINTS" id="PR00465">
    <property type="entry name" value="EP450IV"/>
</dbReference>
<evidence type="ECO:0000256" key="5">
    <source>
        <dbReference type="ARBA" id="ARBA00023002"/>
    </source>
</evidence>
<dbReference type="InterPro" id="IPR002403">
    <property type="entry name" value="Cyt_P450_E_grp-IV"/>
</dbReference>
<dbReference type="InterPro" id="IPR050529">
    <property type="entry name" value="CYP450_sterol_14alpha_dmase"/>
</dbReference>
<accession>A0A4S3J639</accession>
<evidence type="ECO:0000256" key="9">
    <source>
        <dbReference type="SAM" id="MobiDB-lite"/>
    </source>
</evidence>
<dbReference type="Gene3D" id="1.10.630.10">
    <property type="entry name" value="Cytochrome P450"/>
    <property type="match status" value="1"/>
</dbReference>
<evidence type="ECO:0000256" key="7">
    <source>
        <dbReference type="ARBA" id="ARBA00023033"/>
    </source>
</evidence>
<gene>
    <name evidence="10" type="ORF">EYZ11_010153</name>
</gene>
<evidence type="ECO:0000256" key="6">
    <source>
        <dbReference type="ARBA" id="ARBA00023004"/>
    </source>
</evidence>
<dbReference type="GO" id="GO:0005506">
    <property type="term" value="F:iron ion binding"/>
    <property type="evidence" value="ECO:0007669"/>
    <property type="project" value="InterPro"/>
</dbReference>
<evidence type="ECO:0000313" key="11">
    <source>
        <dbReference type="Proteomes" id="UP000308092"/>
    </source>
</evidence>
<dbReference type="Pfam" id="PF00067">
    <property type="entry name" value="p450"/>
    <property type="match status" value="1"/>
</dbReference>
<dbReference type="STRING" id="1220188.A0A4S3J639"/>
<comment type="caution">
    <text evidence="10">The sequence shown here is derived from an EMBL/GenBank/DDBJ whole genome shotgun (WGS) entry which is preliminary data.</text>
</comment>
<proteinExistence type="inferred from homology"/>
<protein>
    <submittedName>
        <fullName evidence="10">Uncharacterized protein</fullName>
    </submittedName>
</protein>
<dbReference type="PANTHER" id="PTHR24304">
    <property type="entry name" value="CYTOCHROME P450 FAMILY 7"/>
    <property type="match status" value="1"/>
</dbReference>
<dbReference type="CDD" id="cd00302">
    <property type="entry name" value="cytochrome_P450"/>
    <property type="match status" value="1"/>
</dbReference>
<dbReference type="InterPro" id="IPR036396">
    <property type="entry name" value="Cyt_P450_sf"/>
</dbReference>
<feature type="compositionally biased region" description="Basic residues" evidence="9">
    <location>
        <begin position="197"/>
        <end position="209"/>
    </location>
</feature>
<organism evidence="10 11">
    <name type="scientific">Aspergillus tanneri</name>
    <dbReference type="NCBI Taxonomy" id="1220188"/>
    <lineage>
        <taxon>Eukaryota</taxon>
        <taxon>Fungi</taxon>
        <taxon>Dikarya</taxon>
        <taxon>Ascomycota</taxon>
        <taxon>Pezizomycotina</taxon>
        <taxon>Eurotiomycetes</taxon>
        <taxon>Eurotiomycetidae</taxon>
        <taxon>Eurotiales</taxon>
        <taxon>Aspergillaceae</taxon>
        <taxon>Aspergillus</taxon>
        <taxon>Aspergillus subgen. Circumdati</taxon>
    </lineage>
</organism>